<dbReference type="AlphaFoldDB" id="A0A5E7PUV5"/>
<organism evidence="1 2">
    <name type="scientific">Pseudomonas fluorescens</name>
    <dbReference type="NCBI Taxonomy" id="294"/>
    <lineage>
        <taxon>Bacteria</taxon>
        <taxon>Pseudomonadati</taxon>
        <taxon>Pseudomonadota</taxon>
        <taxon>Gammaproteobacteria</taxon>
        <taxon>Pseudomonadales</taxon>
        <taxon>Pseudomonadaceae</taxon>
        <taxon>Pseudomonas</taxon>
    </lineage>
</organism>
<proteinExistence type="predicted"/>
<gene>
    <name evidence="1" type="ORF">PS880_05516</name>
</gene>
<reference evidence="1 2" key="1">
    <citation type="submission" date="2019-09" db="EMBL/GenBank/DDBJ databases">
        <authorList>
            <person name="Chandra G."/>
            <person name="Truman W A."/>
        </authorList>
    </citation>
    <scope>NUCLEOTIDE SEQUENCE [LARGE SCALE GENOMIC DNA]</scope>
    <source>
        <strain evidence="1">PS880</strain>
    </source>
</reference>
<dbReference type="Proteomes" id="UP000375525">
    <property type="component" value="Unassembled WGS sequence"/>
</dbReference>
<sequence length="55" mass="5979">MRRALAAGETHVKKSLKLLLQIPSYKILSALANTADTNLLPTLLAPKNNNLPANR</sequence>
<evidence type="ECO:0000313" key="1">
    <source>
        <dbReference type="EMBL" id="VVP53582.1"/>
    </source>
</evidence>
<dbReference type="EMBL" id="CABVIH010000035">
    <property type="protein sequence ID" value="VVP53582.1"/>
    <property type="molecule type" value="Genomic_DNA"/>
</dbReference>
<evidence type="ECO:0000313" key="2">
    <source>
        <dbReference type="Proteomes" id="UP000375525"/>
    </source>
</evidence>
<accession>A0A5E7PUV5</accession>
<protein>
    <submittedName>
        <fullName evidence="1">Uncharacterized protein</fullName>
    </submittedName>
</protein>
<name>A0A5E7PUV5_PSEFL</name>